<dbReference type="EMBL" id="JH767144">
    <property type="protein sequence ID" value="EQC37399.1"/>
    <property type="molecule type" value="Genomic_DNA"/>
</dbReference>
<sequence>MATPRWTAEWRTDVRALVGRLDATSADVDELLVDHYIRSLHAHSYLDVNPSQVKQRAWGLIETLQFHHRDRHAERLADVLFGSNDAKMGLQISPEITAMLLHLATAPTALTEADLDDIEAIRVGGASRRTMADQARARAKEATRALVEDLKQLTLDDDWFQHNDSDDDESAWSDDDTPSSAPTQPARIKRLHLPVAPPPPNDASRARATNEVPELSPSDAPGPVAAPETYGVHKPWLFYTQYCETLRELQLPALVQTVVSEADLVADAIAALLGVPSTTYSLSSTLPSTCPYIARHGFWASMQLVQFELSAVGRTLAVSHLSPGSLHNLLLRFASAASSVGFLDGLGRHLTRLDGCSTLQGFGHALQQWVRTFRRALVLFQADTTSPTLLATLAAHETSLEELRWLFEWTTTLLTEPLGQASPRLPDVAASLLRGLARLLEQYSVLSLPRPYTLLLTVFESTLQPYLSALYDYVRGLPLPADVELASTTMSAFETILLASIGATPTTDVAAPDFLTSVVGLLIETHAYARLSSTLHVPPPSLPPPMVLATSATGPPTQAQAPGQSTLGDALLHHMAADIPSSFLPRQPPVDARNEPWQAPLAPSLPPICFESILNERIVQPLHRHCLNLGHSFARQFVSEYNIIAHLDTLRWFVLQQQADASIHLTSRLFQHIFSNVHRSRWLEPYTLNLLLQETFLHAPDNYRFDGCLDELSLQVIPTTDVSVVPSITWLEQMEFCYAPPSPLHLIFQEETMRKYSALGVFLLQLQGVERYVVQFKHQLRHRVGYFMAKQELHVHVLRLAEMLHFVESIHGYAARATSEEHWEVVKAAVTSASRVSEMSDAIENCLQRMLERCFLGKNQRSIHKYIVQLLHHAVNYVVHFDECLRDLERSSDASAMDVLTALAAKFLLGHHYLLLILRTMFKTGSAPHLHHLMLDLNFNDHYAEDDETST</sequence>
<dbReference type="InParanoid" id="T0QHH0"/>
<evidence type="ECO:0000256" key="6">
    <source>
        <dbReference type="SAM" id="MobiDB-lite"/>
    </source>
</evidence>
<evidence type="ECO:0000256" key="1">
    <source>
        <dbReference type="ARBA" id="ARBA00010337"/>
    </source>
</evidence>
<keyword evidence="9" id="KW-1185">Reference proteome</keyword>
<dbReference type="Pfam" id="PF04130">
    <property type="entry name" value="GCP_C_terminal"/>
    <property type="match status" value="1"/>
</dbReference>
<dbReference type="PANTHER" id="PTHR19302">
    <property type="entry name" value="GAMMA TUBULIN COMPLEX PROTEIN"/>
    <property type="match status" value="1"/>
</dbReference>
<comment type="subcellular location">
    <subcellularLocation>
        <location evidence="5">Cytoplasm</location>
        <location evidence="5">Cytoskeleton</location>
        <location evidence="5">Microtubule organizing center</location>
    </subcellularLocation>
</comment>
<feature type="compositionally biased region" description="Acidic residues" evidence="6">
    <location>
        <begin position="165"/>
        <end position="177"/>
    </location>
</feature>
<dbReference type="InterPro" id="IPR007259">
    <property type="entry name" value="GCP"/>
</dbReference>
<evidence type="ECO:0000256" key="3">
    <source>
        <dbReference type="ARBA" id="ARBA00022701"/>
    </source>
</evidence>
<dbReference type="VEuPathDB" id="FungiDB:SDRG_05003"/>
<dbReference type="GO" id="GO:0000278">
    <property type="term" value="P:mitotic cell cycle"/>
    <property type="evidence" value="ECO:0007669"/>
    <property type="project" value="TreeGrafter"/>
</dbReference>
<dbReference type="GO" id="GO:0000922">
    <property type="term" value="C:spindle pole"/>
    <property type="evidence" value="ECO:0007669"/>
    <property type="project" value="InterPro"/>
</dbReference>
<comment type="similarity">
    <text evidence="1 5">Belongs to the TUBGCP family.</text>
</comment>
<evidence type="ECO:0000313" key="9">
    <source>
        <dbReference type="Proteomes" id="UP000030762"/>
    </source>
</evidence>
<dbReference type="GO" id="GO:0043015">
    <property type="term" value="F:gamma-tubulin binding"/>
    <property type="evidence" value="ECO:0007669"/>
    <property type="project" value="InterPro"/>
</dbReference>
<dbReference type="InterPro" id="IPR040457">
    <property type="entry name" value="GCP_C"/>
</dbReference>
<evidence type="ECO:0000256" key="2">
    <source>
        <dbReference type="ARBA" id="ARBA00022490"/>
    </source>
</evidence>
<dbReference type="GO" id="GO:0000930">
    <property type="term" value="C:gamma-tubulin complex"/>
    <property type="evidence" value="ECO:0007669"/>
    <property type="project" value="TreeGrafter"/>
</dbReference>
<evidence type="ECO:0000259" key="7">
    <source>
        <dbReference type="Pfam" id="PF04130"/>
    </source>
</evidence>
<dbReference type="GO" id="GO:0051225">
    <property type="term" value="P:spindle assembly"/>
    <property type="evidence" value="ECO:0007669"/>
    <property type="project" value="TreeGrafter"/>
</dbReference>
<dbReference type="InterPro" id="IPR042241">
    <property type="entry name" value="GCP_C_sf"/>
</dbReference>
<dbReference type="GO" id="GO:0051011">
    <property type="term" value="F:microtubule minus-end binding"/>
    <property type="evidence" value="ECO:0007669"/>
    <property type="project" value="TreeGrafter"/>
</dbReference>
<reference evidence="8 9" key="1">
    <citation type="submission" date="2012-04" db="EMBL/GenBank/DDBJ databases">
        <title>The Genome Sequence of Saprolegnia declina VS20.</title>
        <authorList>
            <consortium name="The Broad Institute Genome Sequencing Platform"/>
            <person name="Russ C."/>
            <person name="Nusbaum C."/>
            <person name="Tyler B."/>
            <person name="van West P."/>
            <person name="Dieguez-Uribeondo J."/>
            <person name="de Bruijn I."/>
            <person name="Tripathy S."/>
            <person name="Jiang R."/>
            <person name="Young S.K."/>
            <person name="Zeng Q."/>
            <person name="Gargeya S."/>
            <person name="Fitzgerald M."/>
            <person name="Haas B."/>
            <person name="Abouelleil A."/>
            <person name="Alvarado L."/>
            <person name="Arachchi H.M."/>
            <person name="Berlin A."/>
            <person name="Chapman S.B."/>
            <person name="Goldberg J."/>
            <person name="Griggs A."/>
            <person name="Gujja S."/>
            <person name="Hansen M."/>
            <person name="Howarth C."/>
            <person name="Imamovic A."/>
            <person name="Larimer J."/>
            <person name="McCowen C."/>
            <person name="Montmayeur A."/>
            <person name="Murphy C."/>
            <person name="Neiman D."/>
            <person name="Pearson M."/>
            <person name="Priest M."/>
            <person name="Roberts A."/>
            <person name="Saif S."/>
            <person name="Shea T."/>
            <person name="Sisk P."/>
            <person name="Sykes S."/>
            <person name="Wortman J."/>
            <person name="Nusbaum C."/>
            <person name="Birren B."/>
        </authorList>
    </citation>
    <scope>NUCLEOTIDE SEQUENCE [LARGE SCALE GENOMIC DNA]</scope>
    <source>
        <strain evidence="8 9">VS20</strain>
    </source>
</reference>
<evidence type="ECO:0000313" key="8">
    <source>
        <dbReference type="EMBL" id="EQC37399.1"/>
    </source>
</evidence>
<keyword evidence="2 5" id="KW-0963">Cytoplasm</keyword>
<dbReference type="OMA" id="HSMEVEF"/>
<dbReference type="GO" id="GO:0031122">
    <property type="term" value="P:cytoplasmic microtubule organization"/>
    <property type="evidence" value="ECO:0007669"/>
    <property type="project" value="TreeGrafter"/>
</dbReference>
<protein>
    <recommendedName>
        <fullName evidence="5">Spindle pole body component</fullName>
    </recommendedName>
</protein>
<feature type="domain" description="Gamma tubulin complex component C-terminal" evidence="7">
    <location>
        <begin position="645"/>
        <end position="943"/>
    </location>
</feature>
<dbReference type="GO" id="GO:0007020">
    <property type="term" value="P:microtubule nucleation"/>
    <property type="evidence" value="ECO:0007669"/>
    <property type="project" value="InterPro"/>
</dbReference>
<dbReference type="GO" id="GO:0051321">
    <property type="term" value="P:meiotic cell cycle"/>
    <property type="evidence" value="ECO:0007669"/>
    <property type="project" value="TreeGrafter"/>
</dbReference>
<proteinExistence type="inferred from homology"/>
<gene>
    <name evidence="8" type="ORF">SDRG_05003</name>
</gene>
<name>T0QHH0_SAPDV</name>
<dbReference type="STRING" id="1156394.T0QHH0"/>
<organism evidence="8 9">
    <name type="scientific">Saprolegnia diclina (strain VS20)</name>
    <dbReference type="NCBI Taxonomy" id="1156394"/>
    <lineage>
        <taxon>Eukaryota</taxon>
        <taxon>Sar</taxon>
        <taxon>Stramenopiles</taxon>
        <taxon>Oomycota</taxon>
        <taxon>Saprolegniomycetes</taxon>
        <taxon>Saprolegniales</taxon>
        <taxon>Saprolegniaceae</taxon>
        <taxon>Saprolegnia</taxon>
    </lineage>
</organism>
<dbReference type="Proteomes" id="UP000030762">
    <property type="component" value="Unassembled WGS sequence"/>
</dbReference>
<keyword evidence="3 5" id="KW-0493">Microtubule</keyword>
<keyword evidence="4 5" id="KW-0206">Cytoskeleton</keyword>
<dbReference type="Gene3D" id="1.20.120.1900">
    <property type="entry name" value="Gamma-tubulin complex, C-terminal domain"/>
    <property type="match status" value="1"/>
</dbReference>
<dbReference type="OrthoDB" id="66546at2759"/>
<dbReference type="eggNOG" id="KOG2000">
    <property type="taxonomic scope" value="Eukaryota"/>
</dbReference>
<feature type="region of interest" description="Disordered" evidence="6">
    <location>
        <begin position="159"/>
        <end position="223"/>
    </location>
</feature>
<dbReference type="RefSeq" id="XP_008608919.1">
    <property type="nucleotide sequence ID" value="XM_008610697.1"/>
</dbReference>
<accession>T0QHH0</accession>
<evidence type="ECO:0000256" key="4">
    <source>
        <dbReference type="ARBA" id="ARBA00023212"/>
    </source>
</evidence>
<dbReference type="GO" id="GO:0005874">
    <property type="term" value="C:microtubule"/>
    <property type="evidence" value="ECO:0007669"/>
    <property type="project" value="UniProtKB-KW"/>
</dbReference>
<dbReference type="AlphaFoldDB" id="T0QHH0"/>
<dbReference type="GeneID" id="19945730"/>
<evidence type="ECO:0000256" key="5">
    <source>
        <dbReference type="RuleBase" id="RU363050"/>
    </source>
</evidence>